<dbReference type="EMBL" id="ACIL03000013">
    <property type="protein sequence ID" value="ESL02971.1"/>
    <property type="molecule type" value="Genomic_DNA"/>
</dbReference>
<proteinExistence type="predicted"/>
<comment type="caution">
    <text evidence="1">The sequence shown here is derived from an EMBL/GenBank/DDBJ whole genome shotgun (WGS) entry which is preliminary data.</text>
</comment>
<dbReference type="AlphaFoldDB" id="V2Y5K1"/>
<gene>
    <name evidence="1" type="ORF">GCWU0000282_001842</name>
</gene>
<name>V2Y5K1_9FIRM</name>
<reference evidence="1 2" key="1">
    <citation type="submission" date="2013-06" db="EMBL/GenBank/DDBJ databases">
        <authorList>
            <person name="Weinstock G."/>
            <person name="Sodergren E."/>
            <person name="Clifton S."/>
            <person name="Fulton L."/>
            <person name="Fulton B."/>
            <person name="Courtney L."/>
            <person name="Fronick C."/>
            <person name="Harrison M."/>
            <person name="Strong C."/>
            <person name="Farmer C."/>
            <person name="Delahaunty K."/>
            <person name="Markovic C."/>
            <person name="Hall O."/>
            <person name="Minx P."/>
            <person name="Tomlinson C."/>
            <person name="Mitreva M."/>
            <person name="Nelson J."/>
            <person name="Hou S."/>
            <person name="Wollam A."/>
            <person name="Pepin K.H."/>
            <person name="Johnson M."/>
            <person name="Bhonagiri V."/>
            <person name="Nash W.E."/>
            <person name="Warren W."/>
            <person name="Chinwalla A."/>
            <person name="Mardis E.R."/>
            <person name="Wilson R.K."/>
        </authorList>
    </citation>
    <scope>NUCLEOTIDE SEQUENCE [LARGE SCALE GENOMIC DNA]</scope>
    <source>
        <strain evidence="1 2">ATCC 51271</strain>
    </source>
</reference>
<dbReference type="Proteomes" id="UP000018227">
    <property type="component" value="Unassembled WGS sequence"/>
</dbReference>
<evidence type="ECO:0000313" key="1">
    <source>
        <dbReference type="EMBL" id="ESL02971.1"/>
    </source>
</evidence>
<protein>
    <submittedName>
        <fullName evidence="1">Uncharacterized protein</fullName>
    </submittedName>
</protein>
<sequence length="45" mass="5073">MFPSPIGVFFLFLQKITLSTQEGLCFHPLLGFSSYFCDRNAANDV</sequence>
<evidence type="ECO:0000313" key="2">
    <source>
        <dbReference type="Proteomes" id="UP000018227"/>
    </source>
</evidence>
<organism evidence="1 2">
    <name type="scientific">Catonella morbi ATCC 51271</name>
    <dbReference type="NCBI Taxonomy" id="592026"/>
    <lineage>
        <taxon>Bacteria</taxon>
        <taxon>Bacillati</taxon>
        <taxon>Bacillota</taxon>
        <taxon>Clostridia</taxon>
        <taxon>Lachnospirales</taxon>
        <taxon>Lachnospiraceae</taxon>
        <taxon>Catonella</taxon>
    </lineage>
</organism>
<dbReference type="HOGENOM" id="CLU_3197628_0_0_9"/>
<keyword evidence="2" id="KW-1185">Reference proteome</keyword>
<accession>V2Y5K1</accession>